<proteinExistence type="predicted"/>
<evidence type="ECO:0000313" key="1">
    <source>
        <dbReference type="EMBL" id="GAI92790.1"/>
    </source>
</evidence>
<gene>
    <name evidence="1" type="ORF">S12H4_38509</name>
</gene>
<reference evidence="1" key="1">
    <citation type="journal article" date="2014" name="Front. Microbiol.">
        <title>High frequency of phylogenetically diverse reductive dehalogenase-homologous genes in deep subseafloor sedimentary metagenomes.</title>
        <authorList>
            <person name="Kawai M."/>
            <person name="Futagami T."/>
            <person name="Toyoda A."/>
            <person name="Takaki Y."/>
            <person name="Nishi S."/>
            <person name="Hori S."/>
            <person name="Arai W."/>
            <person name="Tsubouchi T."/>
            <person name="Morono Y."/>
            <person name="Uchiyama I."/>
            <person name="Ito T."/>
            <person name="Fujiyama A."/>
            <person name="Inagaki F."/>
            <person name="Takami H."/>
        </authorList>
    </citation>
    <scope>NUCLEOTIDE SEQUENCE</scope>
    <source>
        <strain evidence="1">Expedition CK06-06</strain>
    </source>
</reference>
<dbReference type="AlphaFoldDB" id="X1TYY4"/>
<protein>
    <submittedName>
        <fullName evidence="1">Uncharacterized protein</fullName>
    </submittedName>
</protein>
<name>X1TYY4_9ZZZZ</name>
<comment type="caution">
    <text evidence="1">The sequence shown here is derived from an EMBL/GenBank/DDBJ whole genome shotgun (WGS) entry which is preliminary data.</text>
</comment>
<sequence>EHGIVSSLILLRSLSYFLETDLLLDQQSDLKVEDARQFAIRSLFG</sequence>
<accession>X1TYY4</accession>
<organism evidence="1">
    <name type="scientific">marine sediment metagenome</name>
    <dbReference type="NCBI Taxonomy" id="412755"/>
    <lineage>
        <taxon>unclassified sequences</taxon>
        <taxon>metagenomes</taxon>
        <taxon>ecological metagenomes</taxon>
    </lineage>
</organism>
<feature type="non-terminal residue" evidence="1">
    <location>
        <position position="1"/>
    </location>
</feature>
<dbReference type="EMBL" id="BARW01023186">
    <property type="protein sequence ID" value="GAI92790.1"/>
    <property type="molecule type" value="Genomic_DNA"/>
</dbReference>